<keyword evidence="3" id="KW-1185">Reference proteome</keyword>
<name>A0ABD2GSP0_PAGBO</name>
<reference evidence="2 3" key="1">
    <citation type="journal article" date="2022" name="G3 (Bethesda)">
        <title>Evaluating Illumina-, Nanopore-, and PacBio-based genome assembly strategies with the bald notothen, Trematomus borchgrevinki.</title>
        <authorList>
            <person name="Rayamajhi N."/>
            <person name="Cheng C.C."/>
            <person name="Catchen J.M."/>
        </authorList>
    </citation>
    <scope>NUCLEOTIDE SEQUENCE [LARGE SCALE GENOMIC DNA]</scope>
    <source>
        <strain evidence="2">AGRC-2024</strain>
    </source>
</reference>
<evidence type="ECO:0000313" key="3">
    <source>
        <dbReference type="Proteomes" id="UP001619887"/>
    </source>
</evidence>
<proteinExistence type="predicted"/>
<accession>A0ABD2GSP0</accession>
<dbReference type="AlphaFoldDB" id="A0ABD2GSP0"/>
<feature type="compositionally biased region" description="Gly residues" evidence="1">
    <location>
        <begin position="8"/>
        <end position="22"/>
    </location>
</feature>
<comment type="caution">
    <text evidence="2">The sequence shown here is derived from an EMBL/GenBank/DDBJ whole genome shotgun (WGS) entry which is preliminary data.</text>
</comment>
<reference evidence="2 3" key="2">
    <citation type="journal article" date="2024" name="G3 (Bethesda)">
        <title>The genome of the cryopelagic Antarctic bald notothen, Trematomus borchgrevinki.</title>
        <authorList>
            <person name="Rayamajhi N."/>
            <person name="Rivera-Colon A.G."/>
            <person name="Minhas B.F."/>
            <person name="Cheng C.C."/>
            <person name="Catchen J.M."/>
        </authorList>
    </citation>
    <scope>NUCLEOTIDE SEQUENCE [LARGE SCALE GENOMIC DNA]</scope>
    <source>
        <strain evidence="2">AGRC-2024</strain>
    </source>
</reference>
<gene>
    <name evidence="2" type="ORF">OYC64_007615</name>
</gene>
<feature type="region of interest" description="Disordered" evidence="1">
    <location>
        <begin position="1"/>
        <end position="45"/>
    </location>
</feature>
<sequence length="106" mass="11323">MGTPARPLGGGGVCGFGAGAGGSESEVQGDMNQRITPSPPPREKKSSLTLAFLSSLFPPCFDPSFKAQQLYDSVDVWLRVWIHFIIQSLLSPLPPPLLSCMPNPLI</sequence>
<dbReference type="EMBL" id="JBIYXZ010002075">
    <property type="protein sequence ID" value="KAL3057169.1"/>
    <property type="molecule type" value="Genomic_DNA"/>
</dbReference>
<organism evidence="2 3">
    <name type="scientific">Pagothenia borchgrevinki</name>
    <name type="common">Bald rockcod</name>
    <name type="synonym">Trematomus borchgrevinki</name>
    <dbReference type="NCBI Taxonomy" id="8213"/>
    <lineage>
        <taxon>Eukaryota</taxon>
        <taxon>Metazoa</taxon>
        <taxon>Chordata</taxon>
        <taxon>Craniata</taxon>
        <taxon>Vertebrata</taxon>
        <taxon>Euteleostomi</taxon>
        <taxon>Actinopterygii</taxon>
        <taxon>Neopterygii</taxon>
        <taxon>Teleostei</taxon>
        <taxon>Neoteleostei</taxon>
        <taxon>Acanthomorphata</taxon>
        <taxon>Eupercaria</taxon>
        <taxon>Perciformes</taxon>
        <taxon>Notothenioidei</taxon>
        <taxon>Nototheniidae</taxon>
        <taxon>Pagothenia</taxon>
    </lineage>
</organism>
<evidence type="ECO:0000313" key="2">
    <source>
        <dbReference type="EMBL" id="KAL3057169.1"/>
    </source>
</evidence>
<protein>
    <submittedName>
        <fullName evidence="2">Uncharacterized protein</fullName>
    </submittedName>
</protein>
<evidence type="ECO:0000256" key="1">
    <source>
        <dbReference type="SAM" id="MobiDB-lite"/>
    </source>
</evidence>
<dbReference type="Proteomes" id="UP001619887">
    <property type="component" value="Unassembled WGS sequence"/>
</dbReference>